<protein>
    <submittedName>
        <fullName evidence="2">Phospholipid/cholesterol/gamma-HCH transport system permease protein</fullName>
    </submittedName>
</protein>
<dbReference type="GeneID" id="97468237"/>
<keyword evidence="1" id="KW-1133">Transmembrane helix</keyword>
<dbReference type="GO" id="GO:0005548">
    <property type="term" value="F:phospholipid transporter activity"/>
    <property type="evidence" value="ECO:0007669"/>
    <property type="project" value="TreeGrafter"/>
</dbReference>
<evidence type="ECO:0000256" key="1">
    <source>
        <dbReference type="SAM" id="Phobius"/>
    </source>
</evidence>
<keyword evidence="1" id="KW-0812">Transmembrane</keyword>
<gene>
    <name evidence="2" type="ORF">ATK86_6615</name>
</gene>
<feature type="transmembrane region" description="Helical" evidence="1">
    <location>
        <begin position="165"/>
        <end position="187"/>
    </location>
</feature>
<reference evidence="2 3" key="1">
    <citation type="submission" date="2017-12" db="EMBL/GenBank/DDBJ databases">
        <title>Sequencing the genomes of 1000 Actinobacteria strains.</title>
        <authorList>
            <person name="Klenk H.-P."/>
        </authorList>
    </citation>
    <scope>NUCLEOTIDE SEQUENCE [LARGE SCALE GENOMIC DNA]</scope>
    <source>
        <strain evidence="2 3">DSM 44489</strain>
    </source>
</reference>
<accession>A0A2N3VKI5</accession>
<sequence length="284" mass="29632">MAAQYYPPGVRPIYRAGVRLASGAMRIGHMGTFLIRALISIPVMLRHYRKEFLRILSDVTWGNGSIVVGGGTAGVIIVLGAAGGAIVGLEGYNALHLLGMEPTIGLIASTASTRELAPIMASLAFAAQAGCRFTAQLGAMGIAEEIEAMEAMAIRAIPYLVSTRILASVVAMFPLYLVCLAANYLAVEVVVGLSGGLSAGTYQHYFQLVLNGPDIVYSLIKAILFVILTSTIQCYYGFYAAGGPQGVGTAAGRAMRASISVMILVNLLLTVGLWGIGSSARLGG</sequence>
<proteinExistence type="predicted"/>
<feature type="transmembrane region" description="Helical" evidence="1">
    <location>
        <begin position="65"/>
        <end position="89"/>
    </location>
</feature>
<evidence type="ECO:0000313" key="3">
    <source>
        <dbReference type="Proteomes" id="UP000233766"/>
    </source>
</evidence>
<dbReference type="Proteomes" id="UP000233766">
    <property type="component" value="Unassembled WGS sequence"/>
</dbReference>
<dbReference type="PANTHER" id="PTHR30188">
    <property type="entry name" value="ABC TRANSPORTER PERMEASE PROTEIN-RELATED"/>
    <property type="match status" value="1"/>
</dbReference>
<dbReference type="PANTHER" id="PTHR30188:SF13">
    <property type="entry name" value="CONSERVED HYPOTHETICAL INTEGRAL MEMBRANE PROTEIN YRBE3B"/>
    <property type="match status" value="1"/>
</dbReference>
<feature type="transmembrane region" description="Helical" evidence="1">
    <location>
        <begin position="27"/>
        <end position="45"/>
    </location>
</feature>
<evidence type="ECO:0000313" key="2">
    <source>
        <dbReference type="EMBL" id="PKV82129.1"/>
    </source>
</evidence>
<dbReference type="InterPro" id="IPR030802">
    <property type="entry name" value="Permease_MalE"/>
</dbReference>
<dbReference type="Pfam" id="PF02405">
    <property type="entry name" value="MlaE"/>
    <property type="match status" value="1"/>
</dbReference>
<dbReference type="GO" id="GO:0043190">
    <property type="term" value="C:ATP-binding cassette (ABC) transporter complex"/>
    <property type="evidence" value="ECO:0007669"/>
    <property type="project" value="InterPro"/>
</dbReference>
<dbReference type="OrthoDB" id="3745645at2"/>
<keyword evidence="3" id="KW-1185">Reference proteome</keyword>
<feature type="transmembrane region" description="Helical" evidence="1">
    <location>
        <begin position="215"/>
        <end position="238"/>
    </location>
</feature>
<comment type="caution">
    <text evidence="2">The sequence shown here is derived from an EMBL/GenBank/DDBJ whole genome shotgun (WGS) entry which is preliminary data.</text>
</comment>
<dbReference type="EMBL" id="PJMW01000002">
    <property type="protein sequence ID" value="PKV82129.1"/>
    <property type="molecule type" value="Genomic_DNA"/>
</dbReference>
<organism evidence="2 3">
    <name type="scientific">Nocardia fluminea</name>
    <dbReference type="NCBI Taxonomy" id="134984"/>
    <lineage>
        <taxon>Bacteria</taxon>
        <taxon>Bacillati</taxon>
        <taxon>Actinomycetota</taxon>
        <taxon>Actinomycetes</taxon>
        <taxon>Mycobacteriales</taxon>
        <taxon>Nocardiaceae</taxon>
        <taxon>Nocardia</taxon>
    </lineage>
</organism>
<name>A0A2N3VKI5_9NOCA</name>
<dbReference type="AlphaFoldDB" id="A0A2N3VKI5"/>
<feature type="transmembrane region" description="Helical" evidence="1">
    <location>
        <begin position="259"/>
        <end position="277"/>
    </location>
</feature>
<keyword evidence="1" id="KW-0472">Membrane</keyword>
<dbReference type="RefSeq" id="WP_101467734.1">
    <property type="nucleotide sequence ID" value="NZ_JBEZZV010000001.1"/>
</dbReference>